<dbReference type="Proteomes" id="UP001617511">
    <property type="component" value="Unassembled WGS sequence"/>
</dbReference>
<gene>
    <name evidence="2" type="ORF">ACIP2Z_38990</name>
</gene>
<evidence type="ECO:0000313" key="2">
    <source>
        <dbReference type="EMBL" id="MFJ4084917.1"/>
    </source>
</evidence>
<evidence type="ECO:0000256" key="1">
    <source>
        <dbReference type="SAM" id="SignalP"/>
    </source>
</evidence>
<evidence type="ECO:0000313" key="3">
    <source>
        <dbReference type="Proteomes" id="UP001617511"/>
    </source>
</evidence>
<feature type="chain" id="PRO_5045616926" description="Lipoprotein" evidence="1">
    <location>
        <begin position="21"/>
        <end position="84"/>
    </location>
</feature>
<proteinExistence type="predicted"/>
<reference evidence="2 3" key="1">
    <citation type="submission" date="2024-10" db="EMBL/GenBank/DDBJ databases">
        <title>The Natural Products Discovery Center: Release of the First 8490 Sequenced Strains for Exploring Actinobacteria Biosynthetic Diversity.</title>
        <authorList>
            <person name="Kalkreuter E."/>
            <person name="Kautsar S.A."/>
            <person name="Yang D."/>
            <person name="Bader C.D."/>
            <person name="Teijaro C.N."/>
            <person name="Fluegel L."/>
            <person name="Davis C.M."/>
            <person name="Simpson J.R."/>
            <person name="Lauterbach L."/>
            <person name="Steele A.D."/>
            <person name="Gui C."/>
            <person name="Meng S."/>
            <person name="Li G."/>
            <person name="Viehrig K."/>
            <person name="Ye F."/>
            <person name="Su P."/>
            <person name="Kiefer A.F."/>
            <person name="Nichols A."/>
            <person name="Cepeda A.J."/>
            <person name="Yan W."/>
            <person name="Fan B."/>
            <person name="Jiang Y."/>
            <person name="Adhikari A."/>
            <person name="Zheng C.-J."/>
            <person name="Schuster L."/>
            <person name="Cowan T.M."/>
            <person name="Smanski M.J."/>
            <person name="Chevrette M.G."/>
            <person name="De Carvalho L.P.S."/>
            <person name="Shen B."/>
        </authorList>
    </citation>
    <scope>NUCLEOTIDE SEQUENCE [LARGE SCALE GENOMIC DNA]</scope>
    <source>
        <strain evidence="2 3">NPDC089932</strain>
    </source>
</reference>
<name>A0ABW8FS56_9ACTN</name>
<dbReference type="RefSeq" id="WP_402076271.1">
    <property type="nucleotide sequence ID" value="NZ_JBIVGG010000022.1"/>
</dbReference>
<keyword evidence="1" id="KW-0732">Signal</keyword>
<comment type="caution">
    <text evidence="2">The sequence shown here is derived from an EMBL/GenBank/DDBJ whole genome shotgun (WGS) entry which is preliminary data.</text>
</comment>
<dbReference type="PROSITE" id="PS51257">
    <property type="entry name" value="PROKAR_LIPOPROTEIN"/>
    <property type="match status" value="1"/>
</dbReference>
<accession>A0ABW8FS56</accession>
<organism evidence="2 3">
    <name type="scientific">Streptomyces iakyrus</name>
    <dbReference type="NCBI Taxonomy" id="68219"/>
    <lineage>
        <taxon>Bacteria</taxon>
        <taxon>Bacillati</taxon>
        <taxon>Actinomycetota</taxon>
        <taxon>Actinomycetes</taxon>
        <taxon>Kitasatosporales</taxon>
        <taxon>Streptomycetaceae</taxon>
        <taxon>Streptomyces</taxon>
    </lineage>
</organism>
<keyword evidence="3" id="KW-1185">Reference proteome</keyword>
<evidence type="ECO:0008006" key="4">
    <source>
        <dbReference type="Google" id="ProtNLM"/>
    </source>
</evidence>
<dbReference type="EMBL" id="JBIVGG010000022">
    <property type="protein sequence ID" value="MFJ4084917.1"/>
    <property type="molecule type" value="Genomic_DNA"/>
</dbReference>
<feature type="signal peptide" evidence="1">
    <location>
        <begin position="1"/>
        <end position="20"/>
    </location>
</feature>
<sequence length="84" mass="9464">MNRSIRLAALAVLGILLLTACGPKTYPPGPEGKVTKRSSAYYKSGGWRYWLTVGDTKFRVTRDDYRDCFHNSSYPACTQRTDRG</sequence>
<protein>
    <recommendedName>
        <fullName evidence="4">Lipoprotein</fullName>
    </recommendedName>
</protein>